<organism evidence="1 2">
    <name type="scientific">Heterorhabditis bacteriophora</name>
    <name type="common">Entomopathogenic nematode worm</name>
    <dbReference type="NCBI Taxonomy" id="37862"/>
    <lineage>
        <taxon>Eukaryota</taxon>
        <taxon>Metazoa</taxon>
        <taxon>Ecdysozoa</taxon>
        <taxon>Nematoda</taxon>
        <taxon>Chromadorea</taxon>
        <taxon>Rhabditida</taxon>
        <taxon>Rhabditina</taxon>
        <taxon>Rhabditomorpha</taxon>
        <taxon>Strongyloidea</taxon>
        <taxon>Heterorhabditidae</taxon>
        <taxon>Heterorhabditis</taxon>
    </lineage>
</organism>
<dbReference type="Proteomes" id="UP000095283">
    <property type="component" value="Unplaced"/>
</dbReference>
<keyword evidence="1" id="KW-1185">Reference proteome</keyword>
<dbReference type="AlphaFoldDB" id="A0A1I7XHK2"/>
<evidence type="ECO:0000313" key="2">
    <source>
        <dbReference type="WBParaSite" id="Hba_16975"/>
    </source>
</evidence>
<reference evidence="2" key="1">
    <citation type="submission" date="2016-11" db="UniProtKB">
        <authorList>
            <consortium name="WormBaseParasite"/>
        </authorList>
    </citation>
    <scope>IDENTIFICATION</scope>
</reference>
<dbReference type="WBParaSite" id="Hba_16975">
    <property type="protein sequence ID" value="Hba_16975"/>
    <property type="gene ID" value="Hba_16975"/>
</dbReference>
<sequence>MIWGSFGAETDEQHRLPGCLRTSSSSVLASLSNKIMPQSTPVEAPKPGWSTMTWTL</sequence>
<protein>
    <submittedName>
        <fullName evidence="2">Uncharacterized protein</fullName>
    </submittedName>
</protein>
<accession>A0A1I7XHK2</accession>
<name>A0A1I7XHK2_HETBA</name>
<proteinExistence type="predicted"/>
<evidence type="ECO:0000313" key="1">
    <source>
        <dbReference type="Proteomes" id="UP000095283"/>
    </source>
</evidence>